<evidence type="ECO:0000313" key="1">
    <source>
        <dbReference type="EMBL" id="MDI6099152.1"/>
    </source>
</evidence>
<proteinExistence type="predicted"/>
<dbReference type="Pfam" id="PF13830">
    <property type="entry name" value="DUF4192"/>
    <property type="match status" value="1"/>
</dbReference>
<accession>A0ABT6WHE5</accession>
<gene>
    <name evidence="1" type="ORF">QLQ12_11140</name>
</gene>
<sequence>MKADCSLQVRSPSELVAALPFLMGYHPHDSVALVGRRGRDLDFGACFDLPPPGLDTDAARAATREVAAGILLQEPDAVVVIGYGPRRRVTPVVVHVAEALRDFGVGIDDVIRVHEGRWWSYLCEEPRCCPPEGNLCLPYDSVIAAEATFLGQVALPSRGDLVAQVAAVQGPGRAAMVVATEAARRRFGELVTGDRDTKRLRRAGRAAVREAEKRYRSGATLTDDETAWLGVLLTDPAVEDYALDRIGRNEWRVGLWTDVLRRVEPVYVPAPAALLAFTAWQLGRGALARVAVDRALAAEPGHELAGMLHQVLGFAISPGMLRRNRPAC</sequence>
<dbReference type="InterPro" id="IPR025447">
    <property type="entry name" value="DUF4192"/>
</dbReference>
<comment type="caution">
    <text evidence="1">The sequence shown here is derived from an EMBL/GenBank/DDBJ whole genome shotgun (WGS) entry which is preliminary data.</text>
</comment>
<dbReference type="EMBL" id="JASCTH010000006">
    <property type="protein sequence ID" value="MDI6099152.1"/>
    <property type="molecule type" value="Genomic_DNA"/>
</dbReference>
<dbReference type="RefSeq" id="WP_282759180.1">
    <property type="nucleotide sequence ID" value="NZ_JASCTH010000006.1"/>
</dbReference>
<name>A0ABT6WHE5_9ACTN</name>
<organism evidence="1 2">
    <name type="scientific">Actinoplanes sandaracinus</name>
    <dbReference type="NCBI Taxonomy" id="3045177"/>
    <lineage>
        <taxon>Bacteria</taxon>
        <taxon>Bacillati</taxon>
        <taxon>Actinomycetota</taxon>
        <taxon>Actinomycetes</taxon>
        <taxon>Micromonosporales</taxon>
        <taxon>Micromonosporaceae</taxon>
        <taxon>Actinoplanes</taxon>
    </lineage>
</organism>
<protein>
    <submittedName>
        <fullName evidence="1">DUF4192 domain-containing protein</fullName>
    </submittedName>
</protein>
<reference evidence="1 2" key="1">
    <citation type="submission" date="2023-05" db="EMBL/GenBank/DDBJ databases">
        <title>Actinoplanes sp. NEAU-A12 genome sequencing.</title>
        <authorList>
            <person name="Wang Z.-S."/>
        </authorList>
    </citation>
    <scope>NUCLEOTIDE SEQUENCE [LARGE SCALE GENOMIC DNA]</scope>
    <source>
        <strain evidence="1 2">NEAU-A12</strain>
    </source>
</reference>
<evidence type="ECO:0000313" key="2">
    <source>
        <dbReference type="Proteomes" id="UP001241758"/>
    </source>
</evidence>
<dbReference type="Proteomes" id="UP001241758">
    <property type="component" value="Unassembled WGS sequence"/>
</dbReference>
<keyword evidence="2" id="KW-1185">Reference proteome</keyword>